<keyword evidence="11 13" id="KW-0902">Two-component regulatory system</keyword>
<keyword evidence="6 14" id="KW-0812">Transmembrane</keyword>
<keyword evidence="4" id="KW-0597">Phosphoprotein</keyword>
<dbReference type="InterPro" id="IPR003594">
    <property type="entry name" value="HATPase_dom"/>
</dbReference>
<dbReference type="PROSITE" id="PS50885">
    <property type="entry name" value="HAMP"/>
    <property type="match status" value="1"/>
</dbReference>
<dbReference type="SUPFAM" id="SSF55874">
    <property type="entry name" value="ATPase domain of HSP90 chaperone/DNA topoisomerase II/histidine kinase"/>
    <property type="match status" value="1"/>
</dbReference>
<comment type="catalytic activity">
    <reaction evidence="1 13">
        <text>ATP + protein L-histidine = ADP + protein N-phospho-L-histidine.</text>
        <dbReference type="EC" id="2.7.13.3"/>
    </reaction>
</comment>
<keyword evidence="3 13" id="KW-1003">Cell membrane</keyword>
<sequence length="361" mass="40983">MFKQLNSIRYMYIRSHLYGLILNIFIMLALLLSVHVWFNPDWLHPGAILFFIVSYLLVGFVMAVYAGFKSSGDMKQRMDYISTMITRLARGELSSRLYFNEEDEISGIADELNTLGEKLHQQRESLLKLADEKGELARSAHKAATIEERQRLARDLHDAVSQQLFALTMMAQAADRVIEKKPEQAKKQLKEITQMALQAQTEMRALLLHLRPVHLSGEPLGQGIASLIEELKQKCSLDFKVQMEEVSELSKTTEEQLFRVVQEALSNILRHANANEVKVEMTSSGREVFLHIADDGAGFHAEDKQGNKASYGLKTMRERCEEVGGEFTIRSRVGEGTHIDLRVPKQLSLKEAEENDTCRSS</sequence>
<evidence type="ECO:0000256" key="2">
    <source>
        <dbReference type="ARBA" id="ARBA00004651"/>
    </source>
</evidence>
<dbReference type="AlphaFoldDB" id="A0A1I2NDS1"/>
<feature type="domain" description="Histidine kinase" evidence="15">
    <location>
        <begin position="151"/>
        <end position="347"/>
    </location>
</feature>
<dbReference type="GO" id="GO:0005524">
    <property type="term" value="F:ATP binding"/>
    <property type="evidence" value="ECO:0007669"/>
    <property type="project" value="UniProtKB-UniRule"/>
</dbReference>
<evidence type="ECO:0000256" key="13">
    <source>
        <dbReference type="PIRNR" id="PIRNR037431"/>
    </source>
</evidence>
<keyword evidence="12 13" id="KW-0472">Membrane</keyword>
<protein>
    <recommendedName>
        <fullName evidence="13">Sensor histidine kinase</fullName>
        <ecNumber evidence="13">2.7.13.3</ecNumber>
    </recommendedName>
</protein>
<dbReference type="InterPro" id="IPR036890">
    <property type="entry name" value="HATPase_C_sf"/>
</dbReference>
<keyword evidence="8 13" id="KW-0418">Kinase</keyword>
<dbReference type="Pfam" id="PF07730">
    <property type="entry name" value="HisKA_3"/>
    <property type="match status" value="1"/>
</dbReference>
<dbReference type="GO" id="GO:0046983">
    <property type="term" value="F:protein dimerization activity"/>
    <property type="evidence" value="ECO:0007669"/>
    <property type="project" value="InterPro"/>
</dbReference>
<evidence type="ECO:0000313" key="17">
    <source>
        <dbReference type="EMBL" id="SFG01698.1"/>
    </source>
</evidence>
<dbReference type="InterPro" id="IPR050482">
    <property type="entry name" value="Sensor_HK_TwoCompSys"/>
</dbReference>
<dbReference type="CDD" id="cd16917">
    <property type="entry name" value="HATPase_UhpB-NarQ-NarX-like"/>
    <property type="match status" value="1"/>
</dbReference>
<evidence type="ECO:0000256" key="12">
    <source>
        <dbReference type="ARBA" id="ARBA00023136"/>
    </source>
</evidence>
<keyword evidence="7 13" id="KW-0547">Nucleotide-binding</keyword>
<evidence type="ECO:0000256" key="7">
    <source>
        <dbReference type="ARBA" id="ARBA00022741"/>
    </source>
</evidence>
<dbReference type="GO" id="GO:0005886">
    <property type="term" value="C:plasma membrane"/>
    <property type="evidence" value="ECO:0007669"/>
    <property type="project" value="UniProtKB-SubCell"/>
</dbReference>
<keyword evidence="10 14" id="KW-1133">Transmembrane helix</keyword>
<dbReference type="EC" id="2.7.13.3" evidence="13"/>
<dbReference type="OrthoDB" id="9795828at2"/>
<evidence type="ECO:0000256" key="9">
    <source>
        <dbReference type="ARBA" id="ARBA00022840"/>
    </source>
</evidence>
<evidence type="ECO:0000256" key="11">
    <source>
        <dbReference type="ARBA" id="ARBA00023012"/>
    </source>
</evidence>
<dbReference type="SMART" id="SM00387">
    <property type="entry name" value="HATPase_c"/>
    <property type="match status" value="1"/>
</dbReference>
<evidence type="ECO:0000256" key="1">
    <source>
        <dbReference type="ARBA" id="ARBA00000085"/>
    </source>
</evidence>
<evidence type="ECO:0000256" key="10">
    <source>
        <dbReference type="ARBA" id="ARBA00022989"/>
    </source>
</evidence>
<reference evidence="18" key="1">
    <citation type="submission" date="2016-10" db="EMBL/GenBank/DDBJ databases">
        <authorList>
            <person name="Varghese N."/>
            <person name="Submissions S."/>
        </authorList>
    </citation>
    <scope>NUCLEOTIDE SEQUENCE [LARGE SCALE GENOMIC DNA]</scope>
    <source>
        <strain evidence="18">FP5</strain>
    </source>
</reference>
<dbReference type="Gene3D" id="3.30.565.10">
    <property type="entry name" value="Histidine kinase-like ATPase, C-terminal domain"/>
    <property type="match status" value="1"/>
</dbReference>
<accession>A0A1I2NDS1</accession>
<dbReference type="PROSITE" id="PS50109">
    <property type="entry name" value="HIS_KIN"/>
    <property type="match status" value="1"/>
</dbReference>
<evidence type="ECO:0000256" key="14">
    <source>
        <dbReference type="SAM" id="Phobius"/>
    </source>
</evidence>
<evidence type="ECO:0000256" key="3">
    <source>
        <dbReference type="ARBA" id="ARBA00022475"/>
    </source>
</evidence>
<gene>
    <name evidence="17" type="ORF">SAMN05216353_11869</name>
</gene>
<dbReference type="GO" id="GO:0000155">
    <property type="term" value="F:phosphorelay sensor kinase activity"/>
    <property type="evidence" value="ECO:0007669"/>
    <property type="project" value="UniProtKB-UniRule"/>
</dbReference>
<dbReference type="Pfam" id="PF02518">
    <property type="entry name" value="HATPase_c"/>
    <property type="match status" value="1"/>
</dbReference>
<organism evidence="17 18">
    <name type="scientific">Halobacillus alkaliphilus</name>
    <dbReference type="NCBI Taxonomy" id="396056"/>
    <lineage>
        <taxon>Bacteria</taxon>
        <taxon>Bacillati</taxon>
        <taxon>Bacillota</taxon>
        <taxon>Bacilli</taxon>
        <taxon>Bacillales</taxon>
        <taxon>Bacillaceae</taxon>
        <taxon>Halobacillus</taxon>
    </lineage>
</organism>
<dbReference type="PANTHER" id="PTHR24421:SF37">
    <property type="entry name" value="SENSOR HISTIDINE KINASE NARS"/>
    <property type="match status" value="1"/>
</dbReference>
<evidence type="ECO:0000259" key="16">
    <source>
        <dbReference type="PROSITE" id="PS50885"/>
    </source>
</evidence>
<evidence type="ECO:0000256" key="5">
    <source>
        <dbReference type="ARBA" id="ARBA00022679"/>
    </source>
</evidence>
<dbReference type="Gene3D" id="1.20.5.1930">
    <property type="match status" value="1"/>
</dbReference>
<keyword evidence="9 13" id="KW-0067">ATP-binding</keyword>
<proteinExistence type="predicted"/>
<dbReference type="InterPro" id="IPR005467">
    <property type="entry name" value="His_kinase_dom"/>
</dbReference>
<dbReference type="Proteomes" id="UP000198897">
    <property type="component" value="Unassembled WGS sequence"/>
</dbReference>
<evidence type="ECO:0000256" key="4">
    <source>
        <dbReference type="ARBA" id="ARBA00022553"/>
    </source>
</evidence>
<dbReference type="PIRSF" id="PIRSF037431">
    <property type="entry name" value="STHK_LiaS"/>
    <property type="match status" value="1"/>
</dbReference>
<dbReference type="InterPro" id="IPR003660">
    <property type="entry name" value="HAMP_dom"/>
</dbReference>
<evidence type="ECO:0000256" key="6">
    <source>
        <dbReference type="ARBA" id="ARBA00022692"/>
    </source>
</evidence>
<feature type="transmembrane region" description="Helical" evidence="14">
    <location>
        <begin position="44"/>
        <end position="68"/>
    </location>
</feature>
<feature type="transmembrane region" description="Helical" evidence="14">
    <location>
        <begin position="20"/>
        <end position="38"/>
    </location>
</feature>
<dbReference type="InterPro" id="IPR011712">
    <property type="entry name" value="Sig_transdc_His_kin_sub3_dim/P"/>
</dbReference>
<dbReference type="RefSeq" id="WP_089752138.1">
    <property type="nucleotide sequence ID" value="NZ_FOOG01000018.1"/>
</dbReference>
<feature type="domain" description="HAMP" evidence="16">
    <location>
        <begin position="72"/>
        <end position="124"/>
    </location>
</feature>
<dbReference type="InterPro" id="IPR017202">
    <property type="entry name" value="LiaS/VraS"/>
</dbReference>
<evidence type="ECO:0000313" key="18">
    <source>
        <dbReference type="Proteomes" id="UP000198897"/>
    </source>
</evidence>
<keyword evidence="5 13" id="KW-0808">Transferase</keyword>
<comment type="subcellular location">
    <subcellularLocation>
        <location evidence="2 13">Cell membrane</location>
        <topology evidence="2 13">Multi-pass membrane protein</topology>
    </subcellularLocation>
</comment>
<dbReference type="PANTHER" id="PTHR24421">
    <property type="entry name" value="NITRATE/NITRITE SENSOR PROTEIN NARX-RELATED"/>
    <property type="match status" value="1"/>
</dbReference>
<dbReference type="EMBL" id="FOOG01000018">
    <property type="protein sequence ID" value="SFG01698.1"/>
    <property type="molecule type" value="Genomic_DNA"/>
</dbReference>
<name>A0A1I2NDS1_9BACI</name>
<evidence type="ECO:0000256" key="8">
    <source>
        <dbReference type="ARBA" id="ARBA00022777"/>
    </source>
</evidence>
<dbReference type="Gene3D" id="1.10.8.500">
    <property type="entry name" value="HAMP domain in histidine kinase"/>
    <property type="match status" value="1"/>
</dbReference>
<evidence type="ECO:0000259" key="15">
    <source>
        <dbReference type="PROSITE" id="PS50109"/>
    </source>
</evidence>
<keyword evidence="18" id="KW-1185">Reference proteome</keyword>